<sequence>MIVVSTVWCLYLKSLALVLTLYDGHFSVPNTTLLTIGLHVQVPLLQSPKTESCEIPSYSDRKLQLLEGSTPLKHVGNLVVSIVKTKKVEIFTCSQCLGQRRVEFSKFQKELFLLNFSM</sequence>
<organism evidence="1 2">
    <name type="scientific">Pistacia atlantica</name>
    <dbReference type="NCBI Taxonomy" id="434234"/>
    <lineage>
        <taxon>Eukaryota</taxon>
        <taxon>Viridiplantae</taxon>
        <taxon>Streptophyta</taxon>
        <taxon>Embryophyta</taxon>
        <taxon>Tracheophyta</taxon>
        <taxon>Spermatophyta</taxon>
        <taxon>Magnoliopsida</taxon>
        <taxon>eudicotyledons</taxon>
        <taxon>Gunneridae</taxon>
        <taxon>Pentapetalae</taxon>
        <taxon>rosids</taxon>
        <taxon>malvids</taxon>
        <taxon>Sapindales</taxon>
        <taxon>Anacardiaceae</taxon>
        <taxon>Pistacia</taxon>
    </lineage>
</organism>
<dbReference type="Proteomes" id="UP001164250">
    <property type="component" value="Chromosome 7"/>
</dbReference>
<accession>A0ACC1B0C9</accession>
<evidence type="ECO:0000313" key="2">
    <source>
        <dbReference type="Proteomes" id="UP001164250"/>
    </source>
</evidence>
<protein>
    <submittedName>
        <fullName evidence="1">Uncharacterized protein</fullName>
    </submittedName>
</protein>
<name>A0ACC1B0C9_9ROSI</name>
<evidence type="ECO:0000313" key="1">
    <source>
        <dbReference type="EMBL" id="KAJ0092341.1"/>
    </source>
</evidence>
<comment type="caution">
    <text evidence="1">The sequence shown here is derived from an EMBL/GenBank/DDBJ whole genome shotgun (WGS) entry which is preliminary data.</text>
</comment>
<reference evidence="2" key="1">
    <citation type="journal article" date="2023" name="G3 (Bethesda)">
        <title>Genome assembly and association tests identify interacting loci associated with vigor, precocity, and sex in interspecific pistachio rootstocks.</title>
        <authorList>
            <person name="Palmer W."/>
            <person name="Jacygrad E."/>
            <person name="Sagayaradj S."/>
            <person name="Cavanaugh K."/>
            <person name="Han R."/>
            <person name="Bertier L."/>
            <person name="Beede B."/>
            <person name="Kafkas S."/>
            <person name="Golino D."/>
            <person name="Preece J."/>
            <person name="Michelmore R."/>
        </authorList>
    </citation>
    <scope>NUCLEOTIDE SEQUENCE [LARGE SCALE GENOMIC DNA]</scope>
</reference>
<gene>
    <name evidence="1" type="ORF">Patl1_26143</name>
</gene>
<dbReference type="EMBL" id="CM047903">
    <property type="protein sequence ID" value="KAJ0092341.1"/>
    <property type="molecule type" value="Genomic_DNA"/>
</dbReference>
<proteinExistence type="predicted"/>
<keyword evidence="2" id="KW-1185">Reference proteome</keyword>